<dbReference type="InterPro" id="IPR003740">
    <property type="entry name" value="YitT"/>
</dbReference>
<dbReference type="Proteomes" id="UP000037386">
    <property type="component" value="Unassembled WGS sequence"/>
</dbReference>
<protein>
    <submittedName>
        <fullName evidence="2">Uncharacterized protein</fullName>
    </submittedName>
</protein>
<accession>A0A0M1MZX5</accession>
<gene>
    <name evidence="2" type="ORF">CPX_001575</name>
</gene>
<sequence length="160" mass="18188">MTFLIITFTTLLGSIPNFKNMKIFDHIFPFLKGEGHLRTALVYLLASIIMGAGTGLIFKNKASMSGTGVVQNILKDKSKKMPFWLILFLTDGCLVIFMSFLIELSTYQSSKMSVVIKYTFSFASLFVSIYTINKIAFSNKKNKKRKKFSNQRKKPNKKTT</sequence>
<evidence type="ECO:0000313" key="2">
    <source>
        <dbReference type="EMBL" id="KOR75452.1"/>
    </source>
</evidence>
<dbReference type="AlphaFoldDB" id="A0A0M1MZX5"/>
<dbReference type="EMBL" id="LHCF01000007">
    <property type="protein sequence ID" value="KOR75452.1"/>
    <property type="molecule type" value="Genomic_DNA"/>
</dbReference>
<reference evidence="3" key="1">
    <citation type="submission" date="2015-05" db="EMBL/GenBank/DDBJ databases">
        <title>Draft genome sequence of 'Candidatus Phytoplasma Pruni' strain CX, a plant pathogenic bacterium.</title>
        <authorList>
            <person name="Lee I.-M."/>
            <person name="Bottner-Parker K.D."/>
            <person name="Shao J."/>
            <person name="Gundersen-Rindal D.E."/>
            <person name="Zhao Y."/>
            <person name="Davis R.E."/>
        </authorList>
    </citation>
    <scope>NUCLEOTIDE SEQUENCE [LARGE SCALE GENOMIC DNA]</scope>
    <source>
        <strain evidence="3">CX</strain>
    </source>
</reference>
<keyword evidence="1" id="KW-0472">Membrane</keyword>
<dbReference type="Pfam" id="PF02588">
    <property type="entry name" value="YitT_membrane"/>
    <property type="match status" value="1"/>
</dbReference>
<keyword evidence="1" id="KW-0812">Transmembrane</keyword>
<feature type="transmembrane region" description="Helical" evidence="1">
    <location>
        <begin position="114"/>
        <end position="137"/>
    </location>
</feature>
<name>A0A0M1MZX5_9MOLU</name>
<feature type="transmembrane region" description="Helical" evidence="1">
    <location>
        <begin position="40"/>
        <end position="58"/>
    </location>
</feature>
<proteinExistence type="predicted"/>
<feature type="transmembrane region" description="Helical" evidence="1">
    <location>
        <begin position="83"/>
        <end position="102"/>
    </location>
</feature>
<evidence type="ECO:0000313" key="3">
    <source>
        <dbReference type="Proteomes" id="UP000037386"/>
    </source>
</evidence>
<keyword evidence="1" id="KW-1133">Transmembrane helix</keyword>
<organism evidence="2 3">
    <name type="scientific">Candidatus Phytoplasma pruni</name>
    <dbReference type="NCBI Taxonomy" id="479893"/>
    <lineage>
        <taxon>Bacteria</taxon>
        <taxon>Bacillati</taxon>
        <taxon>Mycoplasmatota</taxon>
        <taxon>Mollicutes</taxon>
        <taxon>Acholeplasmatales</taxon>
        <taxon>Acholeplasmataceae</taxon>
        <taxon>Candidatus Phytoplasma</taxon>
        <taxon>16SrIII (X-disease group)</taxon>
    </lineage>
</organism>
<dbReference type="PATRIC" id="fig|479893.3.peg.369"/>
<evidence type="ECO:0000256" key="1">
    <source>
        <dbReference type="SAM" id="Phobius"/>
    </source>
</evidence>
<comment type="caution">
    <text evidence="2">The sequence shown here is derived from an EMBL/GenBank/DDBJ whole genome shotgun (WGS) entry which is preliminary data.</text>
</comment>